<dbReference type="GO" id="GO:0004888">
    <property type="term" value="F:transmembrane signaling receptor activity"/>
    <property type="evidence" value="ECO:0007669"/>
    <property type="project" value="InterPro"/>
</dbReference>
<evidence type="ECO:0000256" key="4">
    <source>
        <dbReference type="PROSITE-ProRule" id="PRU00284"/>
    </source>
</evidence>
<evidence type="ECO:0000256" key="5">
    <source>
        <dbReference type="SAM" id="MobiDB-lite"/>
    </source>
</evidence>
<proteinExistence type="inferred from homology"/>
<evidence type="ECO:0000259" key="7">
    <source>
        <dbReference type="PROSITE" id="PS50111"/>
    </source>
</evidence>
<feature type="domain" description="Methyl-accepting transducer" evidence="7">
    <location>
        <begin position="268"/>
        <end position="497"/>
    </location>
</feature>
<protein>
    <submittedName>
        <fullName evidence="9">Methyl-accepting chemotaxis protein</fullName>
    </submittedName>
</protein>
<dbReference type="PANTHER" id="PTHR43531">
    <property type="entry name" value="PROTEIN ICFG"/>
    <property type="match status" value="1"/>
</dbReference>
<dbReference type="PROSITE" id="PS50885">
    <property type="entry name" value="HAMP"/>
    <property type="match status" value="1"/>
</dbReference>
<evidence type="ECO:0000313" key="10">
    <source>
        <dbReference type="Proteomes" id="UP000450012"/>
    </source>
</evidence>
<feature type="region of interest" description="Disordered" evidence="5">
    <location>
        <begin position="531"/>
        <end position="565"/>
    </location>
</feature>
<dbReference type="PANTHER" id="PTHR43531:SF14">
    <property type="entry name" value="METHYL-ACCEPTING CHEMOTAXIS PROTEIN I-RELATED"/>
    <property type="match status" value="1"/>
</dbReference>
<accession>A0A7X4GNM5</accession>
<dbReference type="CDD" id="cd11386">
    <property type="entry name" value="MCP_signal"/>
    <property type="match status" value="1"/>
</dbReference>
<dbReference type="CDD" id="cd06225">
    <property type="entry name" value="HAMP"/>
    <property type="match status" value="1"/>
</dbReference>
<reference evidence="9 10" key="1">
    <citation type="submission" date="2019-12" db="EMBL/GenBank/DDBJ databases">
        <title>Novel species isolated from a subtropical stream in China.</title>
        <authorList>
            <person name="Lu H."/>
        </authorList>
    </citation>
    <scope>NUCLEOTIDE SEQUENCE [LARGE SCALE GENOMIC DNA]</scope>
    <source>
        <strain evidence="9 10">FT55W</strain>
    </source>
</reference>
<comment type="caution">
    <text evidence="9">The sequence shown here is derived from an EMBL/GenBank/DDBJ whole genome shotgun (WGS) entry which is preliminary data.</text>
</comment>
<dbReference type="InterPro" id="IPR004090">
    <property type="entry name" value="Chemotax_Me-accpt_rcpt"/>
</dbReference>
<evidence type="ECO:0000256" key="1">
    <source>
        <dbReference type="ARBA" id="ARBA00004370"/>
    </source>
</evidence>
<dbReference type="Pfam" id="PF00015">
    <property type="entry name" value="MCPsignal"/>
    <property type="match status" value="1"/>
</dbReference>
<feature type="compositionally biased region" description="Low complexity" evidence="5">
    <location>
        <begin position="531"/>
        <end position="556"/>
    </location>
</feature>
<dbReference type="Pfam" id="PF12729">
    <property type="entry name" value="4HB_MCP_1"/>
    <property type="match status" value="1"/>
</dbReference>
<keyword evidence="6" id="KW-0472">Membrane</keyword>
<dbReference type="EMBL" id="WWCK01000002">
    <property type="protein sequence ID" value="MYM66738.1"/>
    <property type="molecule type" value="Genomic_DNA"/>
</dbReference>
<dbReference type="SUPFAM" id="SSF58104">
    <property type="entry name" value="Methyl-accepting chemotaxis protein (MCP) signaling domain"/>
    <property type="match status" value="1"/>
</dbReference>
<dbReference type="AlphaFoldDB" id="A0A7X4GNM5"/>
<dbReference type="GO" id="GO:0007165">
    <property type="term" value="P:signal transduction"/>
    <property type="evidence" value="ECO:0007669"/>
    <property type="project" value="UniProtKB-KW"/>
</dbReference>
<dbReference type="RefSeq" id="WP_161013284.1">
    <property type="nucleotide sequence ID" value="NZ_WWCK01000002.1"/>
</dbReference>
<dbReference type="GO" id="GO:0005886">
    <property type="term" value="C:plasma membrane"/>
    <property type="evidence" value="ECO:0007669"/>
    <property type="project" value="TreeGrafter"/>
</dbReference>
<evidence type="ECO:0000256" key="6">
    <source>
        <dbReference type="SAM" id="Phobius"/>
    </source>
</evidence>
<dbReference type="Proteomes" id="UP000450012">
    <property type="component" value="Unassembled WGS sequence"/>
</dbReference>
<dbReference type="SMART" id="SM00283">
    <property type="entry name" value="MA"/>
    <property type="match status" value="1"/>
</dbReference>
<feature type="domain" description="HAMP" evidence="8">
    <location>
        <begin position="210"/>
        <end position="263"/>
    </location>
</feature>
<dbReference type="PROSITE" id="PS50111">
    <property type="entry name" value="CHEMOTAXIS_TRANSDUC_2"/>
    <property type="match status" value="1"/>
</dbReference>
<dbReference type="GO" id="GO:0006935">
    <property type="term" value="P:chemotaxis"/>
    <property type="evidence" value="ECO:0007669"/>
    <property type="project" value="InterPro"/>
</dbReference>
<organism evidence="9 10">
    <name type="scientific">Duganella rivi</name>
    <dbReference type="NCBI Taxonomy" id="2666083"/>
    <lineage>
        <taxon>Bacteria</taxon>
        <taxon>Pseudomonadati</taxon>
        <taxon>Pseudomonadota</taxon>
        <taxon>Betaproteobacteria</taxon>
        <taxon>Burkholderiales</taxon>
        <taxon>Oxalobacteraceae</taxon>
        <taxon>Telluria group</taxon>
        <taxon>Duganella</taxon>
    </lineage>
</organism>
<keyword evidence="6" id="KW-1133">Transmembrane helix</keyword>
<dbReference type="InterPro" id="IPR004089">
    <property type="entry name" value="MCPsignal_dom"/>
</dbReference>
<keyword evidence="6" id="KW-0812">Transmembrane</keyword>
<keyword evidence="2" id="KW-0488">Methylation</keyword>
<dbReference type="InterPro" id="IPR051310">
    <property type="entry name" value="MCP_chemotaxis"/>
</dbReference>
<keyword evidence="10" id="KW-1185">Reference proteome</keyword>
<dbReference type="PRINTS" id="PR00260">
    <property type="entry name" value="CHEMTRNSDUCR"/>
</dbReference>
<keyword evidence="4" id="KW-0807">Transducer</keyword>
<feature type="transmembrane region" description="Helical" evidence="6">
    <location>
        <begin position="185"/>
        <end position="210"/>
    </location>
</feature>
<name>A0A7X4GNM5_9BURK</name>
<dbReference type="InterPro" id="IPR024478">
    <property type="entry name" value="HlyB_4HB_MCP"/>
</dbReference>
<gene>
    <name evidence="9" type="ORF">GTP45_07845</name>
</gene>
<evidence type="ECO:0000259" key="8">
    <source>
        <dbReference type="PROSITE" id="PS50885"/>
    </source>
</evidence>
<comment type="subcellular location">
    <subcellularLocation>
        <location evidence="1">Membrane</location>
    </subcellularLocation>
</comment>
<dbReference type="FunFam" id="1.10.287.950:FF:000001">
    <property type="entry name" value="Methyl-accepting chemotaxis sensory transducer"/>
    <property type="match status" value="1"/>
</dbReference>
<sequence length="565" mass="59699">MTITKRLILTLSLALVALIFVGVSGLTQLSRAQQRLDMVQTNLIPSIAGLNMAKGYLADSRLAGYRLSVFSNLADKSALDKAYNDAHAKFDEVVALYEKDRIFDDTDRKMLEADKAAMAAYRQALVPFLAGAHAGDMDAVRATLQAGTPLATSAAAVKKAFDDHIAYNNKLSDDVRTESAAAYSFAFRLLVTVIVLAVLVTGALAWQLYVTIKTSLESIRGTLEDVSQSLDLTHQIKVERMDEIGHTAVAFNKLLEQIAGVIETVRSSTSAVGAASQQIAAGTGDLSQRTSSQAAALEQTAASMEQLTSTVGQNADNARQANQLARSASEVATQGGSVVEQVVVTMGSINESSRKIVDIISVIDGIAFQTNILALNAAVEAARAGEQGRGFAVVATEVRNLAQRSAAAAKEIKALIDDSVEKVGSGTKLVEQAGSTMHEVVSSIKQVTDIVGEISAATQEQNDGIAQVHRAVTEMDQTTQQNSSLVEQTAAAATTLRDQADKLEQVVSAFKINASRAAYVPPVRAATVTALPKAPRAKPAAKPAAAKTAPQKLKAASSGDEWEEF</sequence>
<evidence type="ECO:0000313" key="9">
    <source>
        <dbReference type="EMBL" id="MYM66738.1"/>
    </source>
</evidence>
<evidence type="ECO:0000256" key="3">
    <source>
        <dbReference type="ARBA" id="ARBA00029447"/>
    </source>
</evidence>
<dbReference type="Gene3D" id="1.10.287.950">
    <property type="entry name" value="Methyl-accepting chemotaxis protein"/>
    <property type="match status" value="1"/>
</dbReference>
<comment type="similarity">
    <text evidence="3">Belongs to the methyl-accepting chemotaxis (MCP) protein family.</text>
</comment>
<evidence type="ECO:0000256" key="2">
    <source>
        <dbReference type="ARBA" id="ARBA00022481"/>
    </source>
</evidence>
<dbReference type="InterPro" id="IPR003660">
    <property type="entry name" value="HAMP_dom"/>
</dbReference>